<organism evidence="8 9">
    <name type="scientific">Microtetraspora glauca</name>
    <dbReference type="NCBI Taxonomy" id="1996"/>
    <lineage>
        <taxon>Bacteria</taxon>
        <taxon>Bacillati</taxon>
        <taxon>Actinomycetota</taxon>
        <taxon>Actinomycetes</taxon>
        <taxon>Streptosporangiales</taxon>
        <taxon>Streptosporangiaceae</taxon>
        <taxon>Microtetraspora</taxon>
    </lineage>
</organism>
<comment type="caution">
    <text evidence="8">The sequence shown here is derived from an EMBL/GenBank/DDBJ whole genome shotgun (WGS) entry which is preliminary data.</text>
</comment>
<evidence type="ECO:0000256" key="5">
    <source>
        <dbReference type="SAM" id="MobiDB-lite"/>
    </source>
</evidence>
<evidence type="ECO:0000256" key="6">
    <source>
        <dbReference type="SAM" id="Phobius"/>
    </source>
</evidence>
<feature type="region of interest" description="Disordered" evidence="5">
    <location>
        <begin position="338"/>
        <end position="359"/>
    </location>
</feature>
<dbReference type="EMBL" id="JBFALK010000004">
    <property type="protein sequence ID" value="MEV0968854.1"/>
    <property type="molecule type" value="Genomic_DNA"/>
</dbReference>
<dbReference type="RefSeq" id="WP_358131692.1">
    <property type="nucleotide sequence ID" value="NZ_JBFALK010000004.1"/>
</dbReference>
<name>A0ABV3GB35_MICGL</name>
<evidence type="ECO:0000256" key="3">
    <source>
        <dbReference type="ARBA" id="ARBA00022989"/>
    </source>
</evidence>
<keyword evidence="3 6" id="KW-1133">Transmembrane helix</keyword>
<protein>
    <submittedName>
        <fullName evidence="8">RDD family protein</fullName>
    </submittedName>
</protein>
<feature type="transmembrane region" description="Helical" evidence="6">
    <location>
        <begin position="285"/>
        <end position="302"/>
    </location>
</feature>
<gene>
    <name evidence="8" type="ORF">AB0I59_09480</name>
</gene>
<feature type="compositionally biased region" description="Polar residues" evidence="5">
    <location>
        <begin position="180"/>
        <end position="189"/>
    </location>
</feature>
<accession>A0ABV3GB35</accession>
<evidence type="ECO:0000259" key="7">
    <source>
        <dbReference type="Pfam" id="PF06271"/>
    </source>
</evidence>
<keyword evidence="4 6" id="KW-0472">Membrane</keyword>
<reference evidence="8 9" key="1">
    <citation type="submission" date="2024-06" db="EMBL/GenBank/DDBJ databases">
        <title>The Natural Products Discovery Center: Release of the First 8490 Sequenced Strains for Exploring Actinobacteria Biosynthetic Diversity.</title>
        <authorList>
            <person name="Kalkreuter E."/>
            <person name="Kautsar S.A."/>
            <person name="Yang D."/>
            <person name="Bader C.D."/>
            <person name="Teijaro C.N."/>
            <person name="Fluegel L."/>
            <person name="Davis C.M."/>
            <person name="Simpson J.R."/>
            <person name="Lauterbach L."/>
            <person name="Steele A.D."/>
            <person name="Gui C."/>
            <person name="Meng S."/>
            <person name="Li G."/>
            <person name="Viehrig K."/>
            <person name="Ye F."/>
            <person name="Su P."/>
            <person name="Kiefer A.F."/>
            <person name="Nichols A."/>
            <person name="Cepeda A.J."/>
            <person name="Yan W."/>
            <person name="Fan B."/>
            <person name="Jiang Y."/>
            <person name="Adhikari A."/>
            <person name="Zheng C.-J."/>
            <person name="Schuster L."/>
            <person name="Cowan T.M."/>
            <person name="Smanski M.J."/>
            <person name="Chevrette M.G."/>
            <person name="De Carvalho L.P.S."/>
            <person name="Shen B."/>
        </authorList>
    </citation>
    <scope>NUCLEOTIDE SEQUENCE [LARGE SCALE GENOMIC DNA]</scope>
    <source>
        <strain evidence="8 9">NPDC050100</strain>
    </source>
</reference>
<evidence type="ECO:0000313" key="9">
    <source>
        <dbReference type="Proteomes" id="UP001551675"/>
    </source>
</evidence>
<evidence type="ECO:0000256" key="2">
    <source>
        <dbReference type="ARBA" id="ARBA00022692"/>
    </source>
</evidence>
<feature type="region of interest" description="Disordered" evidence="5">
    <location>
        <begin position="174"/>
        <end position="194"/>
    </location>
</feature>
<keyword evidence="9" id="KW-1185">Reference proteome</keyword>
<keyword evidence="2 6" id="KW-0812">Transmembrane</keyword>
<evidence type="ECO:0000256" key="1">
    <source>
        <dbReference type="ARBA" id="ARBA00004141"/>
    </source>
</evidence>
<feature type="domain" description="RDD" evidence="7">
    <location>
        <begin position="228"/>
        <end position="317"/>
    </location>
</feature>
<dbReference type="Proteomes" id="UP001551675">
    <property type="component" value="Unassembled WGS sequence"/>
</dbReference>
<feature type="compositionally biased region" description="Low complexity" evidence="5">
    <location>
        <begin position="338"/>
        <end position="349"/>
    </location>
</feature>
<feature type="transmembrane region" description="Helical" evidence="6">
    <location>
        <begin position="68"/>
        <end position="92"/>
    </location>
</feature>
<evidence type="ECO:0000313" key="8">
    <source>
        <dbReference type="EMBL" id="MEV0968854.1"/>
    </source>
</evidence>
<feature type="transmembrane region" description="Helical" evidence="6">
    <location>
        <begin position="233"/>
        <end position="257"/>
    </location>
</feature>
<feature type="transmembrane region" description="Helical" evidence="6">
    <location>
        <begin position="370"/>
        <end position="396"/>
    </location>
</feature>
<sequence length="431" mass="45837">MVDKITLWAARAALAIWLGAVAAAGYPTWEWWRFESEPGGTFSGFDCVGRWGHSSWVDWLLTPARTDIGAILSVSEMWAVPALLVVGAFLAGRGCGGPRVAGRRGAAALALMAVARPLAWDYFDSEACTSVPLLSRAWFAEVVCGWGNTETALLVAALLVLLASTLTPRGPRAPLPRAAVTTSSGQGISSGPDKSYPDFSGMFATSMVSVAGIPAPRSPVPYEHRGMVWRRSVALLIDYLIVVHILGAALGGLLSMIPGASEPGLEYGVFNRVASWTLDFEPRSHAIMLAIFLYFWSQYVLWGRTLGQRLLGLRVVPAGPMITRRVMDVLAGSTADPADTTPVAAGAVPGQEGGRRPHGLRGRRAALRTLVFPVVTLLPEVGWVVLIADALVALLAPDGRALHDLAAGTAVVHDRRSTPGRLASPSVPDRR</sequence>
<dbReference type="Pfam" id="PF06271">
    <property type="entry name" value="RDD"/>
    <property type="match status" value="1"/>
</dbReference>
<proteinExistence type="predicted"/>
<evidence type="ECO:0000256" key="4">
    <source>
        <dbReference type="ARBA" id="ARBA00023136"/>
    </source>
</evidence>
<dbReference type="InterPro" id="IPR010432">
    <property type="entry name" value="RDD"/>
</dbReference>
<comment type="subcellular location">
    <subcellularLocation>
        <location evidence="1">Membrane</location>
        <topology evidence="1">Multi-pass membrane protein</topology>
    </subcellularLocation>
</comment>